<feature type="transmembrane region" description="Helical" evidence="1">
    <location>
        <begin position="45"/>
        <end position="61"/>
    </location>
</feature>
<evidence type="ECO:0000313" key="2">
    <source>
        <dbReference type="EMBL" id="OGE86317.1"/>
    </source>
</evidence>
<comment type="caution">
    <text evidence="2">The sequence shown here is derived from an EMBL/GenBank/DDBJ whole genome shotgun (WGS) entry which is preliminary data.</text>
</comment>
<evidence type="ECO:0000313" key="3">
    <source>
        <dbReference type="Proteomes" id="UP000176786"/>
    </source>
</evidence>
<keyword evidence="1" id="KW-0472">Membrane</keyword>
<sequence length="65" mass="8049">MTWFIELIKKTIQEITPSAFVLFVFYWIGQLWWNIQWTEVNTWDSIMTIGLTFFFGSWLYFRENN</sequence>
<dbReference type="EMBL" id="MFES01000003">
    <property type="protein sequence ID" value="OGE86317.1"/>
    <property type="molecule type" value="Genomic_DNA"/>
</dbReference>
<accession>A0A1F5P8Q3</accession>
<name>A0A1F5P8Q3_9BACT</name>
<keyword evidence="1" id="KW-0812">Transmembrane</keyword>
<reference evidence="2 3" key="1">
    <citation type="journal article" date="2016" name="Nat. Commun.">
        <title>Thousands of microbial genomes shed light on interconnected biogeochemical processes in an aquifer system.</title>
        <authorList>
            <person name="Anantharaman K."/>
            <person name="Brown C.T."/>
            <person name="Hug L.A."/>
            <person name="Sharon I."/>
            <person name="Castelle C.J."/>
            <person name="Probst A.J."/>
            <person name="Thomas B.C."/>
            <person name="Singh A."/>
            <person name="Wilkins M.J."/>
            <person name="Karaoz U."/>
            <person name="Brodie E.L."/>
            <person name="Williams K.H."/>
            <person name="Hubbard S.S."/>
            <person name="Banfield J.F."/>
        </authorList>
    </citation>
    <scope>NUCLEOTIDE SEQUENCE [LARGE SCALE GENOMIC DNA]</scope>
</reference>
<dbReference type="AlphaFoldDB" id="A0A1F5P8Q3"/>
<feature type="transmembrane region" description="Helical" evidence="1">
    <location>
        <begin position="12"/>
        <end position="33"/>
    </location>
</feature>
<protein>
    <submittedName>
        <fullName evidence="2">Uncharacterized protein</fullName>
    </submittedName>
</protein>
<organism evidence="2 3">
    <name type="scientific">Candidatus Doudnabacteria bacterium RIFCSPHIGHO2_02_FULL_46_11</name>
    <dbReference type="NCBI Taxonomy" id="1817832"/>
    <lineage>
        <taxon>Bacteria</taxon>
        <taxon>Candidatus Doudnaibacteriota</taxon>
    </lineage>
</organism>
<dbReference type="STRING" id="1817832.A3J48_02355"/>
<dbReference type="Proteomes" id="UP000176786">
    <property type="component" value="Unassembled WGS sequence"/>
</dbReference>
<keyword evidence="1" id="KW-1133">Transmembrane helix</keyword>
<evidence type="ECO:0000256" key="1">
    <source>
        <dbReference type="SAM" id="Phobius"/>
    </source>
</evidence>
<proteinExistence type="predicted"/>
<gene>
    <name evidence="2" type="ORF">A3J48_02355</name>
</gene>